<name>A0A1B1TC45_9ARCH</name>
<evidence type="ECO:0000313" key="2">
    <source>
        <dbReference type="EMBL" id="ANV79857.1"/>
    </source>
</evidence>
<dbReference type="PANTHER" id="PTHR39673:SF5">
    <property type="entry name" value="TUNGSTEN-CONTAINING FORMYLMETHANOFURAN DEHYDROGENASE 2 SUBUNIT C"/>
    <property type="match status" value="1"/>
</dbReference>
<feature type="domain" description="Glutamate synthase alpha subunit C-terminal" evidence="1">
    <location>
        <begin position="56"/>
        <end position="175"/>
    </location>
</feature>
<dbReference type="Pfam" id="PF01493">
    <property type="entry name" value="GXGXG"/>
    <property type="match status" value="1"/>
</dbReference>
<proteinExistence type="predicted"/>
<dbReference type="GO" id="GO:0016491">
    <property type="term" value="F:oxidoreductase activity"/>
    <property type="evidence" value="ECO:0007669"/>
    <property type="project" value="InterPro"/>
</dbReference>
<dbReference type="EMBL" id="KP211856">
    <property type="protein sequence ID" value="ANV79857.1"/>
    <property type="molecule type" value="Genomic_DNA"/>
</dbReference>
<evidence type="ECO:0000259" key="1">
    <source>
        <dbReference type="Pfam" id="PF01493"/>
    </source>
</evidence>
<dbReference type="InterPro" id="IPR036485">
    <property type="entry name" value="Glu_synth_asu_C_sf"/>
</dbReference>
<dbReference type="InterPro" id="IPR002489">
    <property type="entry name" value="Glu_synth_asu_C"/>
</dbReference>
<dbReference type="CDD" id="cd00504">
    <property type="entry name" value="GXGXG"/>
    <property type="match status" value="1"/>
</dbReference>
<dbReference type="PANTHER" id="PTHR39673">
    <property type="entry name" value="TUNGSTEN FORMYLMETHANOFURAN DEHYDROGENASE, SUBUNIT C (FWDC)"/>
    <property type="match status" value="1"/>
</dbReference>
<dbReference type="SUPFAM" id="SSF69336">
    <property type="entry name" value="Alpha subunit of glutamate synthase, C-terminal domain"/>
    <property type="match status" value="1"/>
</dbReference>
<reference evidence="2" key="2">
    <citation type="journal article" date="2015" name="ISME J.">
        <title>A new class of marine Euryarchaeota group II from the Mediterranean deep chlorophyll maximum.</title>
        <authorList>
            <person name="Martin-Cuadrado A.B."/>
            <person name="Garcia-Heredia I."/>
            <person name="Molto A.G."/>
            <person name="Lopez-Ubeda R."/>
            <person name="Kimes N."/>
            <person name="Lopez-Garcia P."/>
            <person name="Moreira D."/>
            <person name="Rodriguez-Valera F."/>
        </authorList>
    </citation>
    <scope>NUCLEOTIDE SEQUENCE</scope>
</reference>
<reference evidence="2" key="1">
    <citation type="submission" date="2014-11" db="EMBL/GenBank/DDBJ databases">
        <authorList>
            <person name="Zhu J."/>
            <person name="Qi W."/>
            <person name="Song R."/>
        </authorList>
    </citation>
    <scope>NUCLEOTIDE SEQUENCE</scope>
</reference>
<dbReference type="Gene3D" id="2.160.20.60">
    <property type="entry name" value="Glutamate synthase, alpha subunit, C-terminal domain"/>
    <property type="match status" value="1"/>
</dbReference>
<organism evidence="2">
    <name type="scientific">uncultured Poseidoniia archaeon</name>
    <dbReference type="NCBI Taxonomy" id="1697135"/>
    <lineage>
        <taxon>Archaea</taxon>
        <taxon>Methanobacteriati</taxon>
        <taxon>Thermoplasmatota</taxon>
        <taxon>Candidatus Poseidoniia</taxon>
        <taxon>environmental samples</taxon>
    </lineage>
</organism>
<dbReference type="AlphaFoldDB" id="A0A1B1TC45"/>
<sequence length="515" mass="55904">MRDITNKSIKLNRQLDKLLIEAMKKDLLVKIGWGRDQDEKPRNGEIGAITHLPAKSKVLLLGNLGECAGAMNRGGIFTLQGSATSMLGAFQDSGKIIVERDVGDKIGYHMKGGTIVVQGSVGNEAGGKMSGGNIIVRGHAGDRLGSKMSGGMGIILGSTGPEPGLGMTGGKLIIAGSCPPPGEDVLMRSVEKDEIEYCNKELNPLGLSINEDALVLESAKEENMKDIDIIPISEIVEGMENIILVPDNNERIPEHKTVDNYTLILPNNPNSEGILFKVPWLVECETAKKWKGAYASKQPALVSKNPREIDFVDINSKTLTDSTEQIIDCAGIIIDMAEMPDMNDAELEAIIVSLASRMKETSMIFLKNHVNRIKELFRLVIELKLDGAVVDASAPGGSRVAACLPTIGLAIKSWNFKENNLKVFIKIDKQPSVKEMLVSVASGCVAIVGPEEKGEIEKDLELNELELKEWMHELGIDGLEKIGRRNLRASNYDTAAISGLRLVGYNKSLPMWLGN</sequence>
<accession>A0A1B1TC45</accession>
<protein>
    <submittedName>
        <fullName evidence="2">Formylmethanofuran dehydrogenase subunit C</fullName>
    </submittedName>
</protein>